<keyword evidence="1" id="KW-0238">DNA-binding</keyword>
<dbReference type="InterPro" id="IPR010982">
    <property type="entry name" value="Lambda_DNA-bd_dom_sf"/>
</dbReference>
<evidence type="ECO:0000313" key="3">
    <source>
        <dbReference type="EMBL" id="MDQ0475073.1"/>
    </source>
</evidence>
<sequence length="100" mass="11649">MTQDRKECRVHPGTILHEDFLEPRNLTPYDLARAIGVSAMQIDRILRHRKPITTDVALRLGRYFNTEPSYWMRVQAEFDIAVEHGKLALELRRIQPHGTA</sequence>
<dbReference type="Gene3D" id="1.10.260.40">
    <property type="entry name" value="lambda repressor-like DNA-binding domains"/>
    <property type="match status" value="1"/>
</dbReference>
<dbReference type="SUPFAM" id="SSF47413">
    <property type="entry name" value="lambda repressor-like DNA-binding domains"/>
    <property type="match status" value="1"/>
</dbReference>
<evidence type="ECO:0000256" key="1">
    <source>
        <dbReference type="ARBA" id="ARBA00023125"/>
    </source>
</evidence>
<reference evidence="3 4" key="1">
    <citation type="submission" date="2023-07" db="EMBL/GenBank/DDBJ databases">
        <title>Genomic Encyclopedia of Type Strains, Phase IV (KMG-IV): sequencing the most valuable type-strain genomes for metagenomic binning, comparative biology and taxonomic classification.</title>
        <authorList>
            <person name="Goeker M."/>
        </authorList>
    </citation>
    <scope>NUCLEOTIDE SEQUENCE [LARGE SCALE GENOMIC DNA]</scope>
    <source>
        <strain evidence="3 4">DSM 19619</strain>
    </source>
</reference>
<evidence type="ECO:0000313" key="4">
    <source>
        <dbReference type="Proteomes" id="UP001242480"/>
    </source>
</evidence>
<dbReference type="PANTHER" id="PTHR36924">
    <property type="entry name" value="ANTITOXIN HIGA-1"/>
    <property type="match status" value="1"/>
</dbReference>
<proteinExistence type="predicted"/>
<name>A0ABU0JLC2_9HYPH</name>
<protein>
    <submittedName>
        <fullName evidence="3">Addiction module HigA family antidote</fullName>
    </submittedName>
</protein>
<dbReference type="Proteomes" id="UP001242480">
    <property type="component" value="Unassembled WGS sequence"/>
</dbReference>
<dbReference type="NCBIfam" id="TIGR02607">
    <property type="entry name" value="antidote_HigA"/>
    <property type="match status" value="1"/>
</dbReference>
<dbReference type="PANTHER" id="PTHR36924:SF1">
    <property type="entry name" value="ANTITOXIN HIGA-1"/>
    <property type="match status" value="1"/>
</dbReference>
<organism evidence="3 4">
    <name type="scientific">Labrys wisconsinensis</name>
    <dbReference type="NCBI Taxonomy" id="425677"/>
    <lineage>
        <taxon>Bacteria</taxon>
        <taxon>Pseudomonadati</taxon>
        <taxon>Pseudomonadota</taxon>
        <taxon>Alphaproteobacteria</taxon>
        <taxon>Hyphomicrobiales</taxon>
        <taxon>Xanthobacteraceae</taxon>
        <taxon>Labrys</taxon>
    </lineage>
</organism>
<dbReference type="InterPro" id="IPR001387">
    <property type="entry name" value="Cro/C1-type_HTH"/>
</dbReference>
<dbReference type="PROSITE" id="PS50943">
    <property type="entry name" value="HTH_CROC1"/>
    <property type="match status" value="1"/>
</dbReference>
<dbReference type="CDD" id="cd00093">
    <property type="entry name" value="HTH_XRE"/>
    <property type="match status" value="1"/>
</dbReference>
<dbReference type="InterPro" id="IPR013430">
    <property type="entry name" value="Toxin_antidote_HigA"/>
</dbReference>
<feature type="domain" description="HTH cro/C1-type" evidence="2">
    <location>
        <begin position="24"/>
        <end position="71"/>
    </location>
</feature>
<evidence type="ECO:0000259" key="2">
    <source>
        <dbReference type="PROSITE" id="PS50943"/>
    </source>
</evidence>
<accession>A0ABU0JLC2</accession>
<dbReference type="EMBL" id="JAUSVX010000029">
    <property type="protein sequence ID" value="MDQ0475073.1"/>
    <property type="molecule type" value="Genomic_DNA"/>
</dbReference>
<dbReference type="RefSeq" id="WP_307285760.1">
    <property type="nucleotide sequence ID" value="NZ_JAUSVX010000029.1"/>
</dbReference>
<dbReference type="Pfam" id="PF01381">
    <property type="entry name" value="HTH_3"/>
    <property type="match status" value="1"/>
</dbReference>
<comment type="caution">
    <text evidence="3">The sequence shown here is derived from an EMBL/GenBank/DDBJ whole genome shotgun (WGS) entry which is preliminary data.</text>
</comment>
<gene>
    <name evidence="3" type="ORF">QO011_008115</name>
</gene>
<keyword evidence="4" id="KW-1185">Reference proteome</keyword>